<comment type="caution">
    <text evidence="8">The sequence shown here is derived from an EMBL/GenBank/DDBJ whole genome shotgun (WGS) entry which is preliminary data.</text>
</comment>
<dbReference type="InterPro" id="IPR002758">
    <property type="entry name" value="Cation_antiport_E"/>
</dbReference>
<feature type="transmembrane region" description="Helical" evidence="7">
    <location>
        <begin position="60"/>
        <end position="80"/>
    </location>
</feature>
<dbReference type="AlphaFoldDB" id="C0VYS1"/>
<dbReference type="OrthoDB" id="3556991at2"/>
<dbReference type="Pfam" id="PF01899">
    <property type="entry name" value="MNHE"/>
    <property type="match status" value="1"/>
</dbReference>
<proteinExistence type="inferred from homology"/>
<evidence type="ECO:0000256" key="3">
    <source>
        <dbReference type="ARBA" id="ARBA00022475"/>
    </source>
</evidence>
<dbReference type="PANTHER" id="PTHR34584">
    <property type="entry name" value="NA(+)/H(+) ANTIPORTER SUBUNIT E1"/>
    <property type="match status" value="1"/>
</dbReference>
<dbReference type="EMBL" id="ACFG01000004">
    <property type="protein sequence ID" value="EEH64574.1"/>
    <property type="molecule type" value="Genomic_DNA"/>
</dbReference>
<evidence type="ECO:0000256" key="1">
    <source>
        <dbReference type="ARBA" id="ARBA00004651"/>
    </source>
</evidence>
<dbReference type="RefSeq" id="WP_006547308.1">
    <property type="nucleotide sequence ID" value="NZ_DS999545.1"/>
</dbReference>
<reference evidence="8 9" key="1">
    <citation type="submission" date="2009-01" db="EMBL/GenBank/DDBJ databases">
        <authorList>
            <person name="Qin X."/>
            <person name="Bachman B."/>
            <person name="Battles P."/>
            <person name="Bell A."/>
            <person name="Bess C."/>
            <person name="Bickham C."/>
            <person name="Chaboub L."/>
            <person name="Chen D."/>
            <person name="Coyle M."/>
            <person name="Deiros D.R."/>
            <person name="Dinh H."/>
            <person name="Forbes L."/>
            <person name="Fowler G."/>
            <person name="Francisco L."/>
            <person name="Fu Q."/>
            <person name="Gubbala S."/>
            <person name="Hale W."/>
            <person name="Han Y."/>
            <person name="Hemphill L."/>
            <person name="Highlander S.K."/>
            <person name="Hirani K."/>
            <person name="Hogues M."/>
            <person name="Jackson L."/>
            <person name="Jakkamsetti A."/>
            <person name="Javaid M."/>
            <person name="Jiang H."/>
            <person name="Korchina V."/>
            <person name="Kovar C."/>
            <person name="Lara F."/>
            <person name="Lee S."/>
            <person name="Mata R."/>
            <person name="Mathew T."/>
            <person name="Moen C."/>
            <person name="Morales K."/>
            <person name="Munidasa M."/>
            <person name="Nazareth L."/>
            <person name="Ngo R."/>
            <person name="Nguyen L."/>
            <person name="Okwuonu G."/>
            <person name="Ongeri F."/>
            <person name="Patil S."/>
            <person name="Petrosino J."/>
            <person name="Pham C."/>
            <person name="Pham P."/>
            <person name="Pu L.-L."/>
            <person name="Puazo M."/>
            <person name="Raj R."/>
            <person name="Reid J."/>
            <person name="Rouhana J."/>
            <person name="Saada N."/>
            <person name="Shang Y."/>
            <person name="Simmons D."/>
            <person name="Thornton R."/>
            <person name="Warren J."/>
            <person name="Weissenberger G."/>
            <person name="Zhang J."/>
            <person name="Zhang L."/>
            <person name="Zhou C."/>
            <person name="Zhu D."/>
            <person name="Muzny D."/>
            <person name="Worley K."/>
            <person name="Gibbs R."/>
        </authorList>
    </citation>
    <scope>NUCLEOTIDE SEQUENCE [LARGE SCALE GENOMIC DNA]</scope>
    <source>
        <strain evidence="8 9">DSM 15436</strain>
    </source>
</reference>
<evidence type="ECO:0000256" key="6">
    <source>
        <dbReference type="ARBA" id="ARBA00023136"/>
    </source>
</evidence>
<keyword evidence="9" id="KW-1185">Reference proteome</keyword>
<keyword evidence="5 7" id="KW-1133">Transmembrane helix</keyword>
<evidence type="ECO:0000256" key="4">
    <source>
        <dbReference type="ARBA" id="ARBA00022692"/>
    </source>
</evidence>
<dbReference type="STRING" id="525245.HMPREF0044_0311"/>
<gene>
    <name evidence="8" type="ORF">HMPREF0044_0311</name>
</gene>
<accession>C0VYS1</accession>
<dbReference type="GO" id="GO:0005886">
    <property type="term" value="C:plasma membrane"/>
    <property type="evidence" value="ECO:0007669"/>
    <property type="project" value="UniProtKB-SubCell"/>
</dbReference>
<keyword evidence="3" id="KW-1003">Cell membrane</keyword>
<comment type="similarity">
    <text evidence="2">Belongs to the CPA3 antiporters (TC 2.A.63) subunit E family.</text>
</comment>
<name>C0VYS1_9ACTO</name>
<evidence type="ECO:0000256" key="7">
    <source>
        <dbReference type="SAM" id="Phobius"/>
    </source>
</evidence>
<protein>
    <submittedName>
        <fullName evidence="8">Putative monovalent cation/H+ antiporter subunit E</fullName>
    </submittedName>
</protein>
<dbReference type="GO" id="GO:0008324">
    <property type="term" value="F:monoatomic cation transmembrane transporter activity"/>
    <property type="evidence" value="ECO:0007669"/>
    <property type="project" value="InterPro"/>
</dbReference>
<dbReference type="HOGENOM" id="CLU_086615_0_1_11"/>
<comment type="subcellular location">
    <subcellularLocation>
        <location evidence="1">Cell membrane</location>
        <topology evidence="1">Multi-pass membrane protein</topology>
    </subcellularLocation>
</comment>
<evidence type="ECO:0000313" key="8">
    <source>
        <dbReference type="EMBL" id="EEH64574.1"/>
    </source>
</evidence>
<sequence length="187" mass="20277">MKTLLNRVSLFITGWLFGIWMLLFASFDPLTIIGGVFIALAVQIFLPLPHSGFFRRLRVLPFLFLMLMFLRDVVLATWLVTKAVLATLLARLRGLPAPVGEGAVVVVPLKCAQDIVLAMTAGLINLVPGTIVLEVDAQAAELTLHVFDLEASGFEAGVVAATQAQEARIMRCSTGLNVRSQETSEGK</sequence>
<evidence type="ECO:0000256" key="2">
    <source>
        <dbReference type="ARBA" id="ARBA00006228"/>
    </source>
</evidence>
<keyword evidence="6 7" id="KW-0472">Membrane</keyword>
<dbReference type="Proteomes" id="UP000010301">
    <property type="component" value="Unassembled WGS sequence"/>
</dbReference>
<evidence type="ECO:0000256" key="5">
    <source>
        <dbReference type="ARBA" id="ARBA00022989"/>
    </source>
</evidence>
<dbReference type="eggNOG" id="COG1863">
    <property type="taxonomic scope" value="Bacteria"/>
</dbReference>
<feature type="transmembrane region" description="Helical" evidence="7">
    <location>
        <begin position="7"/>
        <end position="24"/>
    </location>
</feature>
<dbReference type="PANTHER" id="PTHR34584:SF1">
    <property type="entry name" value="NA(+)_H(+) ANTIPORTER SUBUNIT E1"/>
    <property type="match status" value="1"/>
</dbReference>
<feature type="transmembrane region" description="Helical" evidence="7">
    <location>
        <begin position="30"/>
        <end position="48"/>
    </location>
</feature>
<keyword evidence="4 7" id="KW-0812">Transmembrane</keyword>
<organism evidence="8 9">
    <name type="scientific">Gleimia coleocanis DSM 15436</name>
    <dbReference type="NCBI Taxonomy" id="525245"/>
    <lineage>
        <taxon>Bacteria</taxon>
        <taxon>Bacillati</taxon>
        <taxon>Actinomycetota</taxon>
        <taxon>Actinomycetes</taxon>
        <taxon>Actinomycetales</taxon>
        <taxon>Actinomycetaceae</taxon>
        <taxon>Gleimia</taxon>
    </lineage>
</organism>
<evidence type="ECO:0000313" key="9">
    <source>
        <dbReference type="Proteomes" id="UP000010301"/>
    </source>
</evidence>